<evidence type="ECO:0000256" key="4">
    <source>
        <dbReference type="ARBA" id="ARBA00022989"/>
    </source>
</evidence>
<evidence type="ECO:0000259" key="7">
    <source>
        <dbReference type="PROSITE" id="PS50927"/>
    </source>
</evidence>
<feature type="chain" id="PRO_5002868256" description="Bulb-type lectin domain-containing protein" evidence="6">
    <location>
        <begin position="19"/>
        <end position="166"/>
    </location>
</feature>
<dbReference type="GO" id="GO:0016020">
    <property type="term" value="C:membrane"/>
    <property type="evidence" value="ECO:0007669"/>
    <property type="project" value="UniProtKB-SubCell"/>
</dbReference>
<evidence type="ECO:0000313" key="9">
    <source>
        <dbReference type="Proteomes" id="UP000007015"/>
    </source>
</evidence>
<dbReference type="Gramene" id="BGIOSGA017267-TA">
    <property type="protein sequence ID" value="BGIOSGA017267-PA"/>
    <property type="gene ID" value="BGIOSGA017267"/>
</dbReference>
<keyword evidence="4" id="KW-1133">Transmembrane helix</keyword>
<dbReference type="PROSITE" id="PS50927">
    <property type="entry name" value="BULB_LECTIN"/>
    <property type="match status" value="1"/>
</dbReference>
<proteinExistence type="predicted"/>
<organism evidence="8 9">
    <name type="scientific">Oryza sativa subsp. indica</name>
    <name type="common">Rice</name>
    <dbReference type="NCBI Taxonomy" id="39946"/>
    <lineage>
        <taxon>Eukaryota</taxon>
        <taxon>Viridiplantae</taxon>
        <taxon>Streptophyta</taxon>
        <taxon>Embryophyta</taxon>
        <taxon>Tracheophyta</taxon>
        <taxon>Spermatophyta</taxon>
        <taxon>Magnoliopsida</taxon>
        <taxon>Liliopsida</taxon>
        <taxon>Poales</taxon>
        <taxon>Poaceae</taxon>
        <taxon>BOP clade</taxon>
        <taxon>Oryzoideae</taxon>
        <taxon>Oryzeae</taxon>
        <taxon>Oryzinae</taxon>
        <taxon>Oryza</taxon>
        <taxon>Oryza sativa</taxon>
    </lineage>
</organism>
<evidence type="ECO:0000256" key="1">
    <source>
        <dbReference type="ARBA" id="ARBA00004167"/>
    </source>
</evidence>
<protein>
    <recommendedName>
        <fullName evidence="7">Bulb-type lectin domain-containing protein</fullName>
    </recommendedName>
</protein>
<gene>
    <name evidence="8" type="ORF">OsI_17726</name>
</gene>
<dbReference type="Proteomes" id="UP000007015">
    <property type="component" value="Chromosome 4"/>
</dbReference>
<evidence type="ECO:0000313" key="8">
    <source>
        <dbReference type="EMBL" id="EEC78161.1"/>
    </source>
</evidence>
<comment type="subcellular location">
    <subcellularLocation>
        <location evidence="1">Membrane</location>
        <topology evidence="1">Single-pass membrane protein</topology>
    </subcellularLocation>
</comment>
<reference evidence="8 9" key="1">
    <citation type="journal article" date="2005" name="PLoS Biol.">
        <title>The genomes of Oryza sativa: a history of duplications.</title>
        <authorList>
            <person name="Yu J."/>
            <person name="Wang J."/>
            <person name="Lin W."/>
            <person name="Li S."/>
            <person name="Li H."/>
            <person name="Zhou J."/>
            <person name="Ni P."/>
            <person name="Dong W."/>
            <person name="Hu S."/>
            <person name="Zeng C."/>
            <person name="Zhang J."/>
            <person name="Zhang Y."/>
            <person name="Li R."/>
            <person name="Xu Z."/>
            <person name="Li S."/>
            <person name="Li X."/>
            <person name="Zheng H."/>
            <person name="Cong L."/>
            <person name="Lin L."/>
            <person name="Yin J."/>
            <person name="Geng J."/>
            <person name="Li G."/>
            <person name="Shi J."/>
            <person name="Liu J."/>
            <person name="Lv H."/>
            <person name="Li J."/>
            <person name="Wang J."/>
            <person name="Deng Y."/>
            <person name="Ran L."/>
            <person name="Shi X."/>
            <person name="Wang X."/>
            <person name="Wu Q."/>
            <person name="Li C."/>
            <person name="Ren X."/>
            <person name="Wang J."/>
            <person name="Wang X."/>
            <person name="Li D."/>
            <person name="Liu D."/>
            <person name="Zhang X."/>
            <person name="Ji Z."/>
            <person name="Zhao W."/>
            <person name="Sun Y."/>
            <person name="Zhang Z."/>
            <person name="Bao J."/>
            <person name="Han Y."/>
            <person name="Dong L."/>
            <person name="Ji J."/>
            <person name="Chen P."/>
            <person name="Wu S."/>
            <person name="Liu J."/>
            <person name="Xiao Y."/>
            <person name="Bu D."/>
            <person name="Tan J."/>
            <person name="Yang L."/>
            <person name="Ye C."/>
            <person name="Zhang J."/>
            <person name="Xu J."/>
            <person name="Zhou Y."/>
            <person name="Yu Y."/>
            <person name="Zhang B."/>
            <person name="Zhuang S."/>
            <person name="Wei H."/>
            <person name="Liu B."/>
            <person name="Lei M."/>
            <person name="Yu H."/>
            <person name="Li Y."/>
            <person name="Xu H."/>
            <person name="Wei S."/>
            <person name="He X."/>
            <person name="Fang L."/>
            <person name="Zhang Z."/>
            <person name="Zhang Y."/>
            <person name="Huang X."/>
            <person name="Su Z."/>
            <person name="Tong W."/>
            <person name="Li J."/>
            <person name="Tong Z."/>
            <person name="Li S."/>
            <person name="Ye J."/>
            <person name="Wang L."/>
            <person name="Fang L."/>
            <person name="Lei T."/>
            <person name="Chen C."/>
            <person name="Chen H."/>
            <person name="Xu Z."/>
            <person name="Li H."/>
            <person name="Huang H."/>
            <person name="Zhang F."/>
            <person name="Xu H."/>
            <person name="Li N."/>
            <person name="Zhao C."/>
            <person name="Li S."/>
            <person name="Dong L."/>
            <person name="Huang Y."/>
            <person name="Li L."/>
            <person name="Xi Y."/>
            <person name="Qi Q."/>
            <person name="Li W."/>
            <person name="Zhang B."/>
            <person name="Hu W."/>
            <person name="Zhang Y."/>
            <person name="Tian X."/>
            <person name="Jiao Y."/>
            <person name="Liang X."/>
            <person name="Jin J."/>
            <person name="Gao L."/>
            <person name="Zheng W."/>
            <person name="Hao B."/>
            <person name="Liu S."/>
            <person name="Wang W."/>
            <person name="Yuan L."/>
            <person name="Cao M."/>
            <person name="McDermott J."/>
            <person name="Samudrala R."/>
            <person name="Wang J."/>
            <person name="Wong G.K."/>
            <person name="Yang H."/>
        </authorList>
    </citation>
    <scope>NUCLEOTIDE SEQUENCE [LARGE SCALE GENOMIC DNA]</scope>
    <source>
        <strain evidence="9">cv. 93-11</strain>
    </source>
</reference>
<evidence type="ECO:0000256" key="6">
    <source>
        <dbReference type="SAM" id="SignalP"/>
    </source>
</evidence>
<feature type="signal peptide" evidence="6">
    <location>
        <begin position="1"/>
        <end position="18"/>
    </location>
</feature>
<evidence type="ECO:0000256" key="2">
    <source>
        <dbReference type="ARBA" id="ARBA00022692"/>
    </source>
</evidence>
<keyword evidence="9" id="KW-1185">Reference proteome</keyword>
<keyword evidence="2" id="KW-0812">Transmembrane</keyword>
<evidence type="ECO:0000256" key="5">
    <source>
        <dbReference type="ARBA" id="ARBA00023136"/>
    </source>
</evidence>
<dbReference type="AlphaFoldDB" id="B8AVL8"/>
<dbReference type="Gene3D" id="1.10.510.10">
    <property type="entry name" value="Transferase(Phosphotransferase) domain 1"/>
    <property type="match status" value="1"/>
</dbReference>
<sequence>MCLLVLATFLSCIALSAGDHRSVLWRGGSIAVEDAAENVLVSPSGNFSYGFYKVATNAYTLAVWFTASADATVAWTATRDSPVNGVGSRAELRRDGSLEKLKRDDDEEEVSTWLEELVDARLRGDFNHVQAAAMLELAVCCVDGEPNRRPSMNAVAQKLLSLHDTR</sequence>
<evidence type="ECO:0000256" key="3">
    <source>
        <dbReference type="ARBA" id="ARBA00022729"/>
    </source>
</evidence>
<dbReference type="InterPro" id="IPR001480">
    <property type="entry name" value="Bulb-type_lectin_dom"/>
</dbReference>
<keyword evidence="5" id="KW-0472">Membrane</keyword>
<name>B8AVL8_ORYSI</name>
<dbReference type="EMBL" id="CM000129">
    <property type="protein sequence ID" value="EEC78161.1"/>
    <property type="molecule type" value="Genomic_DNA"/>
</dbReference>
<feature type="domain" description="Bulb-type lectin" evidence="7">
    <location>
        <begin position="15"/>
        <end position="161"/>
    </location>
</feature>
<accession>B8AVL8</accession>
<dbReference type="PANTHER" id="PTHR47974:SF1">
    <property type="entry name" value="PROTEIN KINASE DOMAIN-CONTAINING PROTEIN"/>
    <property type="match status" value="1"/>
</dbReference>
<dbReference type="STRING" id="39946.B8AVL8"/>
<dbReference type="HOGENOM" id="CLU_1698058_0_0_1"/>
<keyword evidence="3 6" id="KW-0732">Signal</keyword>
<dbReference type="PANTHER" id="PTHR47974">
    <property type="entry name" value="OS07G0415500 PROTEIN"/>
    <property type="match status" value="1"/>
</dbReference>
<dbReference type="OMA" id="CHTGNEN"/>